<dbReference type="InterPro" id="IPR013762">
    <property type="entry name" value="Integrase-like_cat_sf"/>
</dbReference>
<dbReference type="Gene3D" id="3.30.160.390">
    <property type="entry name" value="Integrase, DNA-binding domain"/>
    <property type="match status" value="1"/>
</dbReference>
<evidence type="ECO:0000259" key="5">
    <source>
        <dbReference type="PROSITE" id="PS51898"/>
    </source>
</evidence>
<dbReference type="InterPro" id="IPR025166">
    <property type="entry name" value="Integrase_DNA_bind_dom"/>
</dbReference>
<dbReference type="Proteomes" id="UP000218288">
    <property type="component" value="Chromosome"/>
</dbReference>
<dbReference type="EMBL" id="AP014809">
    <property type="protein sequence ID" value="BAU91220.1"/>
    <property type="molecule type" value="Genomic_DNA"/>
</dbReference>
<feature type="domain" description="Tyr recombinase" evidence="5">
    <location>
        <begin position="200"/>
        <end position="373"/>
    </location>
</feature>
<evidence type="ECO:0000256" key="3">
    <source>
        <dbReference type="ARBA" id="ARBA00023125"/>
    </source>
</evidence>
<evidence type="ECO:0000256" key="1">
    <source>
        <dbReference type="ARBA" id="ARBA00008857"/>
    </source>
</evidence>
<dbReference type="GO" id="GO:0003677">
    <property type="term" value="F:DNA binding"/>
    <property type="evidence" value="ECO:0007669"/>
    <property type="project" value="UniProtKB-KW"/>
</dbReference>
<dbReference type="InterPro" id="IPR010998">
    <property type="entry name" value="Integrase_recombinase_N"/>
</dbReference>
<dbReference type="PANTHER" id="PTHR30629:SF2">
    <property type="entry name" value="PROPHAGE INTEGRASE INTS-RELATED"/>
    <property type="match status" value="1"/>
</dbReference>
<comment type="similarity">
    <text evidence="1">Belongs to the 'phage' integrase family.</text>
</comment>
<dbReference type="AlphaFoldDB" id="A0A160PHY0"/>
<dbReference type="OrthoDB" id="7615137at2"/>
<dbReference type="Gene3D" id="1.10.443.10">
    <property type="entry name" value="Intergrase catalytic core"/>
    <property type="match status" value="1"/>
</dbReference>
<keyword evidence="4" id="KW-0233">DNA recombination</keyword>
<proteinExistence type="inferred from homology"/>
<accession>A0A160PHY0</accession>
<dbReference type="SUPFAM" id="SSF56349">
    <property type="entry name" value="DNA breaking-rejoining enzymes"/>
    <property type="match status" value="1"/>
</dbReference>
<dbReference type="GO" id="GO:0006310">
    <property type="term" value="P:DNA recombination"/>
    <property type="evidence" value="ECO:0007669"/>
    <property type="project" value="UniProtKB-KW"/>
</dbReference>
<evidence type="ECO:0000256" key="2">
    <source>
        <dbReference type="ARBA" id="ARBA00022908"/>
    </source>
</evidence>
<dbReference type="Pfam" id="PF13356">
    <property type="entry name" value="Arm-DNA-bind_3"/>
    <property type="match status" value="1"/>
</dbReference>
<protein>
    <recommendedName>
        <fullName evidence="5">Tyr recombinase domain-containing protein</fullName>
    </recommendedName>
</protein>
<keyword evidence="2" id="KW-0229">DNA integration</keyword>
<dbReference type="GO" id="GO:0015074">
    <property type="term" value="P:DNA integration"/>
    <property type="evidence" value="ECO:0007669"/>
    <property type="project" value="UniProtKB-KW"/>
</dbReference>
<dbReference type="InterPro" id="IPR002104">
    <property type="entry name" value="Integrase_catalytic"/>
</dbReference>
<evidence type="ECO:0000256" key="4">
    <source>
        <dbReference type="ARBA" id="ARBA00023172"/>
    </source>
</evidence>
<dbReference type="Gene3D" id="1.10.150.130">
    <property type="match status" value="1"/>
</dbReference>
<dbReference type="Pfam" id="PF00589">
    <property type="entry name" value="Phage_integrase"/>
    <property type="match status" value="1"/>
</dbReference>
<name>A0A160PHY0_9HYPH</name>
<reference evidence="6 7" key="1">
    <citation type="journal article" date="2016" name="Genome Announc.">
        <title>Complete Genome Sequence of Methylobacterium populi P-1M, Isolated from Pink-Pigmented Household Biofilm.</title>
        <authorList>
            <person name="Morohoshi T."/>
            <person name="Ikeda T."/>
        </authorList>
    </citation>
    <scope>NUCLEOTIDE SEQUENCE [LARGE SCALE GENOMIC DNA]</scope>
    <source>
        <strain evidence="6 7">P-1M</strain>
    </source>
</reference>
<dbReference type="InterPro" id="IPR050808">
    <property type="entry name" value="Phage_Integrase"/>
</dbReference>
<dbReference type="CDD" id="cd00801">
    <property type="entry name" value="INT_P4_C"/>
    <property type="match status" value="1"/>
</dbReference>
<keyword evidence="3" id="KW-0238">DNA-binding</keyword>
<evidence type="ECO:0000313" key="7">
    <source>
        <dbReference type="Proteomes" id="UP000218288"/>
    </source>
</evidence>
<sequence>MRLTNQSAAALKVPEGKAYVIVFDEDLAGFGMRANAGGSRVWVVQYRNATGQTKRETLGKVGVLSATDARRAAAERLARVRLGADPSAEREAERKRAAVTVATKIPAYLEALAPRVRAKGLGESTYYLQKAWAPLHKTPVDGVTRAQVAERLGEIAKGSGPHAANRARTTLSSFFTWLIAEGAAEANPVVGTRKPIKEERRQRVLRPEEIAAILKALPEGDFGRIVRLLLLTAQRRDEVAEMAWAEVDLAAGIWHLPEERTKNSLPHDVPLSYAALSILAGAPAIVGRDLVFGSGVGGFQGFTRAKAALDKASGVTGWRLHDLRRTAATGMGNLGVLPHVVEAVLNHISGTKAGVAGVYNYALYNPEKRAALDLWAAHLAGLDPSIKIAPPDAEAPLAETK</sequence>
<dbReference type="RefSeq" id="WP_096485415.1">
    <property type="nucleotide sequence ID" value="NZ_AP014809.1"/>
</dbReference>
<organism evidence="6 7">
    <name type="scientific">Methylorubrum populi</name>
    <dbReference type="NCBI Taxonomy" id="223967"/>
    <lineage>
        <taxon>Bacteria</taxon>
        <taxon>Pseudomonadati</taxon>
        <taxon>Pseudomonadota</taxon>
        <taxon>Alphaproteobacteria</taxon>
        <taxon>Hyphomicrobiales</taxon>
        <taxon>Methylobacteriaceae</taxon>
        <taxon>Methylorubrum</taxon>
    </lineage>
</organism>
<dbReference type="PANTHER" id="PTHR30629">
    <property type="entry name" value="PROPHAGE INTEGRASE"/>
    <property type="match status" value="1"/>
</dbReference>
<dbReference type="PROSITE" id="PS51898">
    <property type="entry name" value="TYR_RECOMBINASE"/>
    <property type="match status" value="1"/>
</dbReference>
<dbReference type="InterPro" id="IPR038488">
    <property type="entry name" value="Integrase_DNA-bd_sf"/>
</dbReference>
<evidence type="ECO:0000313" key="6">
    <source>
        <dbReference type="EMBL" id="BAU91220.1"/>
    </source>
</evidence>
<dbReference type="InterPro" id="IPR011010">
    <property type="entry name" value="DNA_brk_join_enz"/>
</dbReference>
<gene>
    <name evidence="6" type="ORF">MPPM_2615</name>
</gene>